<keyword evidence="11" id="KW-1185">Reference proteome</keyword>
<evidence type="ECO:0000313" key="10">
    <source>
        <dbReference type="EMBL" id="MDT0580931.1"/>
    </source>
</evidence>
<keyword evidence="5 8" id="KW-1133">Transmembrane helix</keyword>
<proteinExistence type="inferred from homology"/>
<evidence type="ECO:0000259" key="9">
    <source>
        <dbReference type="Pfam" id="PF00361"/>
    </source>
</evidence>
<dbReference type="InterPro" id="IPR050586">
    <property type="entry name" value="CPA3_Na-H_Antiporter_D"/>
</dbReference>
<feature type="transmembrane region" description="Helical" evidence="8">
    <location>
        <begin position="36"/>
        <end position="56"/>
    </location>
</feature>
<dbReference type="AlphaFoldDB" id="A0AAW8QV12"/>
<keyword evidence="3" id="KW-1003">Cell membrane</keyword>
<evidence type="ECO:0000256" key="7">
    <source>
        <dbReference type="RuleBase" id="RU000320"/>
    </source>
</evidence>
<feature type="transmembrane region" description="Helical" evidence="8">
    <location>
        <begin position="76"/>
        <end position="109"/>
    </location>
</feature>
<dbReference type="EMBL" id="JAVRIE010000001">
    <property type="protein sequence ID" value="MDT0580931.1"/>
    <property type="molecule type" value="Genomic_DNA"/>
</dbReference>
<dbReference type="Proteomes" id="UP001249020">
    <property type="component" value="Unassembled WGS sequence"/>
</dbReference>
<dbReference type="PRINTS" id="PR01434">
    <property type="entry name" value="NADHDHGNASE5"/>
</dbReference>
<accession>A0AAW8QV12</accession>
<dbReference type="GO" id="GO:0005886">
    <property type="term" value="C:plasma membrane"/>
    <property type="evidence" value="ECO:0007669"/>
    <property type="project" value="UniProtKB-SubCell"/>
</dbReference>
<evidence type="ECO:0000256" key="4">
    <source>
        <dbReference type="ARBA" id="ARBA00022692"/>
    </source>
</evidence>
<reference evidence="10 11" key="1">
    <citation type="submission" date="2023-09" db="EMBL/GenBank/DDBJ databases">
        <authorList>
            <person name="Rey-Velasco X."/>
        </authorList>
    </citation>
    <scope>NUCLEOTIDE SEQUENCE [LARGE SCALE GENOMIC DNA]</scope>
    <source>
        <strain evidence="10 11">W409</strain>
    </source>
</reference>
<keyword evidence="6 8" id="KW-0472">Membrane</keyword>
<evidence type="ECO:0000256" key="5">
    <source>
        <dbReference type="ARBA" id="ARBA00022989"/>
    </source>
</evidence>
<organism evidence="10 11">
    <name type="scientific">Brumicola blandensis</name>
    <dbReference type="NCBI Taxonomy" id="3075611"/>
    <lineage>
        <taxon>Bacteria</taxon>
        <taxon>Pseudomonadati</taxon>
        <taxon>Pseudomonadota</taxon>
        <taxon>Gammaproteobacteria</taxon>
        <taxon>Alteromonadales</taxon>
        <taxon>Alteromonadaceae</taxon>
        <taxon>Brumicola</taxon>
    </lineage>
</organism>
<feature type="transmembrane region" description="Helical" evidence="8">
    <location>
        <begin position="253"/>
        <end position="276"/>
    </location>
</feature>
<feature type="transmembrane region" description="Helical" evidence="8">
    <location>
        <begin position="6"/>
        <end position="24"/>
    </location>
</feature>
<feature type="transmembrane region" description="Helical" evidence="8">
    <location>
        <begin position="344"/>
        <end position="364"/>
    </location>
</feature>
<feature type="transmembrane region" description="Helical" evidence="8">
    <location>
        <begin position="215"/>
        <end position="233"/>
    </location>
</feature>
<dbReference type="PANTHER" id="PTHR42703">
    <property type="entry name" value="NADH DEHYDROGENASE"/>
    <property type="match status" value="1"/>
</dbReference>
<feature type="transmembrane region" description="Helical" evidence="8">
    <location>
        <begin position="121"/>
        <end position="138"/>
    </location>
</feature>
<feature type="transmembrane region" description="Helical" evidence="8">
    <location>
        <begin position="472"/>
        <end position="492"/>
    </location>
</feature>
<evidence type="ECO:0000256" key="3">
    <source>
        <dbReference type="ARBA" id="ARBA00022475"/>
    </source>
</evidence>
<dbReference type="Pfam" id="PF00361">
    <property type="entry name" value="Proton_antipo_M"/>
    <property type="match status" value="1"/>
</dbReference>
<sequence>MTQIAMTHLLILSILVPIVGSLIISRLDKHVNIREAVTLITAVLLLLINIDIYLSLELNHTEDVANSRFTFAEPIEGLAVAFSATAFGSLFAIIASSLWVATSIYAIGYMRGHHEKHQTRFYVLFAIAIAGVMAVAYSDNLFTLFLFYEILTVSTYPLVTHSGTREARKGGRTYILILMGSSILFFLPAMIITWFVSGTLSFQEGGILANNLDAIWAAPLLLLFLFGISKAGLMPLHKWLPSAMVAPTPVSALLHAVAVVKAGVFSVMKIVVFIFGTDFISETGANHWLIWLPLITIVLASFIALRKDNLKERLAYSTVSQLSYIILGALLANQAGILGGSMHIAMHAFAKISLFFAAGAILVATHKKYVSQLSGLGRTMPFTFTVFTIGTLSIIGLPFFGGMWSKWYLLSGSLSFSGPEFTYWAILTGLAISSILNTYYLLSIPMTAFFNKPSQPEQGEEGHAEATGISEAPVACLIGMAIPTVITLYLFFDPQVFFRLASTLTTL</sequence>
<comment type="caution">
    <text evidence="10">The sequence shown here is derived from an EMBL/GenBank/DDBJ whole genome shotgun (WGS) entry which is preliminary data.</text>
</comment>
<dbReference type="PANTHER" id="PTHR42703:SF1">
    <property type="entry name" value="NA(+)_H(+) ANTIPORTER SUBUNIT D1"/>
    <property type="match status" value="1"/>
</dbReference>
<feature type="domain" description="NADH:quinone oxidoreductase/Mrp antiporter transmembrane" evidence="9">
    <location>
        <begin position="138"/>
        <end position="421"/>
    </location>
</feature>
<protein>
    <submittedName>
        <fullName evidence="10">Proton-conducting transporter membrane subunit</fullName>
    </submittedName>
</protein>
<feature type="transmembrane region" description="Helical" evidence="8">
    <location>
        <begin position="144"/>
        <end position="162"/>
    </location>
</feature>
<feature type="transmembrane region" description="Helical" evidence="8">
    <location>
        <begin position="174"/>
        <end position="195"/>
    </location>
</feature>
<feature type="transmembrane region" description="Helical" evidence="8">
    <location>
        <begin position="314"/>
        <end position="332"/>
    </location>
</feature>
<feature type="transmembrane region" description="Helical" evidence="8">
    <location>
        <begin position="288"/>
        <end position="305"/>
    </location>
</feature>
<feature type="transmembrane region" description="Helical" evidence="8">
    <location>
        <begin position="376"/>
        <end position="401"/>
    </location>
</feature>
<evidence type="ECO:0000256" key="2">
    <source>
        <dbReference type="ARBA" id="ARBA00005346"/>
    </source>
</evidence>
<dbReference type="InterPro" id="IPR001750">
    <property type="entry name" value="ND/Mrp_TM"/>
</dbReference>
<evidence type="ECO:0000256" key="6">
    <source>
        <dbReference type="ARBA" id="ARBA00023136"/>
    </source>
</evidence>
<evidence type="ECO:0000313" key="11">
    <source>
        <dbReference type="Proteomes" id="UP001249020"/>
    </source>
</evidence>
<dbReference type="RefSeq" id="WP_311359748.1">
    <property type="nucleotide sequence ID" value="NZ_JAVRIE010000001.1"/>
</dbReference>
<evidence type="ECO:0000256" key="8">
    <source>
        <dbReference type="SAM" id="Phobius"/>
    </source>
</evidence>
<comment type="similarity">
    <text evidence="2">Belongs to the CPA3 antiporters (TC 2.A.63) subunit D family.</text>
</comment>
<name>A0AAW8QV12_9ALTE</name>
<gene>
    <name evidence="10" type="ORF">RM544_00095</name>
</gene>
<keyword evidence="4 7" id="KW-0812">Transmembrane</keyword>
<comment type="subcellular location">
    <subcellularLocation>
        <location evidence="1">Cell membrane</location>
        <topology evidence="1">Multi-pass membrane protein</topology>
    </subcellularLocation>
    <subcellularLocation>
        <location evidence="7">Membrane</location>
        <topology evidence="7">Multi-pass membrane protein</topology>
    </subcellularLocation>
</comment>
<evidence type="ECO:0000256" key="1">
    <source>
        <dbReference type="ARBA" id="ARBA00004651"/>
    </source>
</evidence>
<feature type="transmembrane region" description="Helical" evidence="8">
    <location>
        <begin position="421"/>
        <end position="442"/>
    </location>
</feature>